<proteinExistence type="predicted"/>
<evidence type="ECO:0000313" key="2">
    <source>
        <dbReference type="Proteomes" id="UP000811619"/>
    </source>
</evidence>
<dbReference type="EMBL" id="SRPY01000246">
    <property type="protein sequence ID" value="KAG5926666.1"/>
    <property type="molecule type" value="Genomic_DNA"/>
</dbReference>
<dbReference type="AlphaFoldDB" id="A0A8K0NJB0"/>
<name>A0A8K0NJB0_9HYPO</name>
<dbReference type="OrthoDB" id="4947597at2759"/>
<reference evidence="1" key="1">
    <citation type="journal article" date="2020" name="bioRxiv">
        <title>Whole genome comparisons of ergot fungi reveals the divergence and evolution of species within the genus Claviceps are the result of varying mechanisms driving genome evolution and host range expansion.</title>
        <authorList>
            <person name="Wyka S.A."/>
            <person name="Mondo S.J."/>
            <person name="Liu M."/>
            <person name="Dettman J."/>
            <person name="Nalam V."/>
            <person name="Broders K.D."/>
        </authorList>
    </citation>
    <scope>NUCLEOTIDE SEQUENCE</scope>
    <source>
        <strain evidence="1">CCC 489</strain>
    </source>
</reference>
<comment type="caution">
    <text evidence="1">The sequence shown here is derived from an EMBL/GenBank/DDBJ whole genome shotgun (WGS) entry which is preliminary data.</text>
</comment>
<organism evidence="1 2">
    <name type="scientific">Claviceps africana</name>
    <dbReference type="NCBI Taxonomy" id="83212"/>
    <lineage>
        <taxon>Eukaryota</taxon>
        <taxon>Fungi</taxon>
        <taxon>Dikarya</taxon>
        <taxon>Ascomycota</taxon>
        <taxon>Pezizomycotina</taxon>
        <taxon>Sordariomycetes</taxon>
        <taxon>Hypocreomycetidae</taxon>
        <taxon>Hypocreales</taxon>
        <taxon>Clavicipitaceae</taxon>
        <taxon>Claviceps</taxon>
    </lineage>
</organism>
<gene>
    <name evidence="1" type="ORF">E4U42_003058</name>
</gene>
<accession>A0A8K0NJB0</accession>
<evidence type="ECO:0000313" key="1">
    <source>
        <dbReference type="EMBL" id="KAG5926666.1"/>
    </source>
</evidence>
<sequence length="116" mass="13814">MTEEFRKEYHKAARRIAENRKHKEEIMLTMGLLDKKIHETTRYLSQQEQERAAAMFARPRTAQLDEAVARLTDDVDCLRKCLQALEYSKAIRLRQMREVDGKLECDRRVMEVCRVD</sequence>
<protein>
    <submittedName>
        <fullName evidence="1">Uncharacterized protein</fullName>
    </submittedName>
</protein>
<keyword evidence="2" id="KW-1185">Reference proteome</keyword>
<dbReference type="Proteomes" id="UP000811619">
    <property type="component" value="Unassembled WGS sequence"/>
</dbReference>